<proteinExistence type="predicted"/>
<dbReference type="Proteomes" id="UP000419144">
    <property type="component" value="Unassembled WGS sequence"/>
</dbReference>
<feature type="region of interest" description="Disordered" evidence="1">
    <location>
        <begin position="40"/>
        <end position="67"/>
    </location>
</feature>
<gene>
    <name evidence="2" type="ORF">LtaPh_3108201</name>
</gene>
<evidence type="ECO:0000313" key="2">
    <source>
        <dbReference type="EMBL" id="GET91077.1"/>
    </source>
</evidence>
<protein>
    <submittedName>
        <fullName evidence="2">Uncharacterized protein</fullName>
    </submittedName>
</protein>
<name>A0A640KU66_LEITA</name>
<accession>A0A640KU66</accession>
<sequence>MPTHVEGEHVPAFTNPLTASSYLSHDNLPEGRVAQELISARDTQGNERSTRGQRSSADVTASPKDSIEDMVSRTTIPESLPIQNLPVITAPELKLIGRCVDFCVKVPTDDTASVPYYYTGLVSMVTATTVALMYVNRYTREDFVQYKALQRSRANRDSGAAGDGSRAKRTPPPISKAVHALPTEADLEASATPHGESVFGALPVQPNSNEHEMGARENRGPAATADAWGLCAGGAGAVHRGQRVRAFRGLSGSIGPIPYVTFLRKSIHDVEFGRGPHSASTRSSKTRRSTWTTCSACACLCGATLCTRARATTRARCRSMHSCLFGVRGRMWTPTL</sequence>
<organism evidence="2 3">
    <name type="scientific">Leishmania tarentolae</name>
    <name type="common">Sauroleishmania tarentolae</name>
    <dbReference type="NCBI Taxonomy" id="5689"/>
    <lineage>
        <taxon>Eukaryota</taxon>
        <taxon>Discoba</taxon>
        <taxon>Euglenozoa</taxon>
        <taxon>Kinetoplastea</taxon>
        <taxon>Metakinetoplastina</taxon>
        <taxon>Trypanosomatida</taxon>
        <taxon>Trypanosomatidae</taxon>
        <taxon>Leishmaniinae</taxon>
        <taxon>Leishmania</taxon>
        <taxon>lizard Leishmania</taxon>
    </lineage>
</organism>
<dbReference type="EMBL" id="BLBS01000045">
    <property type="protein sequence ID" value="GET91077.1"/>
    <property type="molecule type" value="Genomic_DNA"/>
</dbReference>
<dbReference type="OrthoDB" id="265961at2759"/>
<dbReference type="AlphaFoldDB" id="A0A640KU66"/>
<feature type="region of interest" description="Disordered" evidence="1">
    <location>
        <begin position="151"/>
        <end position="175"/>
    </location>
</feature>
<reference evidence="2" key="1">
    <citation type="submission" date="2019-11" db="EMBL/GenBank/DDBJ databases">
        <title>Leishmania tarentolae CDS.</title>
        <authorList>
            <person name="Goto Y."/>
            <person name="Yamagishi J."/>
        </authorList>
    </citation>
    <scope>NUCLEOTIDE SEQUENCE [LARGE SCALE GENOMIC DNA]</scope>
    <source>
        <strain evidence="2">Parrot Tar II</strain>
    </source>
</reference>
<keyword evidence="3" id="KW-1185">Reference proteome</keyword>
<dbReference type="VEuPathDB" id="TriTrypDB:LtaPh_3108201"/>
<evidence type="ECO:0000313" key="3">
    <source>
        <dbReference type="Proteomes" id="UP000419144"/>
    </source>
</evidence>
<comment type="caution">
    <text evidence="2">The sequence shown here is derived from an EMBL/GenBank/DDBJ whole genome shotgun (WGS) entry which is preliminary data.</text>
</comment>
<evidence type="ECO:0000256" key="1">
    <source>
        <dbReference type="SAM" id="MobiDB-lite"/>
    </source>
</evidence>